<proteinExistence type="predicted"/>
<dbReference type="Proteomes" id="UP000078561">
    <property type="component" value="Unassembled WGS sequence"/>
</dbReference>
<dbReference type="EMBL" id="LT554883">
    <property type="protein sequence ID" value="SAM08072.1"/>
    <property type="molecule type" value="Genomic_DNA"/>
</dbReference>
<reference evidence="2" key="1">
    <citation type="submission" date="2016-04" db="EMBL/GenBank/DDBJ databases">
        <authorList>
            <person name="Evans L.H."/>
            <person name="Alamgir A."/>
            <person name="Owens N."/>
            <person name="Weber N.D."/>
            <person name="Virtaneva K."/>
            <person name="Barbian K."/>
            <person name="Babar A."/>
            <person name="Rosenke K."/>
        </authorList>
    </citation>
    <scope>NUCLEOTIDE SEQUENCE [LARGE SCALE GENOMIC DNA]</scope>
    <source>
        <strain evidence="2">CBS 101.48</strain>
    </source>
</reference>
<keyword evidence="1" id="KW-0472">Membrane</keyword>
<protein>
    <recommendedName>
        <fullName evidence="4">Reverse transcriptase zinc-binding domain-containing protein</fullName>
    </recommendedName>
</protein>
<evidence type="ECO:0000313" key="2">
    <source>
        <dbReference type="EMBL" id="SAM08072.1"/>
    </source>
</evidence>
<organism evidence="2">
    <name type="scientific">Absidia glauca</name>
    <name type="common">Pin mould</name>
    <dbReference type="NCBI Taxonomy" id="4829"/>
    <lineage>
        <taxon>Eukaryota</taxon>
        <taxon>Fungi</taxon>
        <taxon>Fungi incertae sedis</taxon>
        <taxon>Mucoromycota</taxon>
        <taxon>Mucoromycotina</taxon>
        <taxon>Mucoromycetes</taxon>
        <taxon>Mucorales</taxon>
        <taxon>Cunninghamellaceae</taxon>
        <taxon>Absidia</taxon>
    </lineage>
</organism>
<evidence type="ECO:0000256" key="1">
    <source>
        <dbReference type="SAM" id="Phobius"/>
    </source>
</evidence>
<keyword evidence="1" id="KW-1133">Transmembrane helix</keyword>
<dbReference type="InParanoid" id="A0A168S8U1"/>
<evidence type="ECO:0000313" key="3">
    <source>
        <dbReference type="Proteomes" id="UP000078561"/>
    </source>
</evidence>
<feature type="transmembrane region" description="Helical" evidence="1">
    <location>
        <begin position="212"/>
        <end position="230"/>
    </location>
</feature>
<dbReference type="AlphaFoldDB" id="A0A168S8U1"/>
<name>A0A168S8U1_ABSGL</name>
<sequence>MIAFSGSNLYTIKDLTPYLNYFIFITNHHTISRSGPPVIGSSSWRLFWHNKISPFARRTTLSTELGLRGLKSHARLVIPDFIAACPFCAASPEHTPHMALYCPSKLGVWSRVWAHYFPQESFEPDDVWHFLTTLRPTTPLPRHRLLLLFQVAGSTLQVIWRSHWASPFRDVPFCGLFGQVVEELSRIRLLCAPVSKVGEAVSTLPSYTLRPLSPFLYLPCFFFFLFFLFFPPSPTYSLFPPTLHGLPILSHSPLYGLPLILT</sequence>
<keyword evidence="3" id="KW-1185">Reference proteome</keyword>
<evidence type="ECO:0008006" key="4">
    <source>
        <dbReference type="Google" id="ProtNLM"/>
    </source>
</evidence>
<keyword evidence="1" id="KW-0812">Transmembrane</keyword>
<gene>
    <name evidence="2" type="primary">ABSGL_13733.1 scaffold 14320</name>
</gene>
<accession>A0A168S8U1</accession>